<dbReference type="AlphaFoldDB" id="E0RSA1"/>
<gene>
    <name evidence="3" type="ordered locus">STHERM_c09410</name>
</gene>
<dbReference type="Pfam" id="PF13500">
    <property type="entry name" value="AAA_26"/>
    <property type="match status" value="1"/>
</dbReference>
<dbReference type="CDD" id="cd03109">
    <property type="entry name" value="DTBS"/>
    <property type="match status" value="1"/>
</dbReference>
<sequence>MKRPKVIYITGFRQHAGKTITALGLIGLLQKKYPPEELGYMKPVGQELVPLEDGTMIDKDARILQEFSGIPDLDPRVVSPVRLGSGFTKEFLDSPNRKAEEEKLTRKVLDSMEALSHKKIIVAEGTGHPGVGGIVGLSNARVAEILGAEVVFLSGGGIGKALDMLEVDLHYFMCQGVNVRGVIFNKLIPSKIDQVRHYITEELLQERFPFFTPPIRILGFLPMVEDLSRPTMHLLSTIFPGTLAIGDVNREECTGRAGRSSSSPRTRTTSTRTTTSRTGRSISSAQVPRTGWPSSWRHTERLENRSEDSSSPAGTPHLSRTGPSSPWSRNTSPPSTCR</sequence>
<evidence type="ECO:0000256" key="2">
    <source>
        <dbReference type="SAM" id="MobiDB-lite"/>
    </source>
</evidence>
<reference key="1">
    <citation type="submission" date="2009-08" db="EMBL/GenBank/DDBJ databases">
        <title>The genome sequence of Spirochaeta thermophila DSM6192.</title>
        <authorList>
            <person name="Angelov A."/>
            <person name="Mientus M."/>
            <person name="Wittenberg S."/>
            <person name="Lehmann R."/>
            <person name="Liesegang H."/>
            <person name="Daniel R."/>
            <person name="Liebl W."/>
        </authorList>
    </citation>
    <scope>NUCLEOTIDE SEQUENCE</scope>
    <source>
        <strain>DSM 6192</strain>
    </source>
</reference>
<evidence type="ECO:0000313" key="3">
    <source>
        <dbReference type="EMBL" id="ADN01888.1"/>
    </source>
</evidence>
<feature type="compositionally biased region" description="Low complexity" evidence="2">
    <location>
        <begin position="255"/>
        <end position="284"/>
    </location>
</feature>
<dbReference type="eggNOG" id="COG0857">
    <property type="taxonomic scope" value="Bacteria"/>
</dbReference>
<reference evidence="3 4" key="2">
    <citation type="journal article" date="2010" name="J. Bacteriol.">
        <title>Genome sequence of the polysaccharide-degrading, thermophilic anaerobe Spirochaeta thermophila DSM 6192.</title>
        <authorList>
            <person name="Angelov A."/>
            <person name="Liebl S."/>
            <person name="Ballschmiter M."/>
            <person name="Bomeke M."/>
            <person name="Lehmann R."/>
            <person name="Liesegang H."/>
            <person name="Daniel R."/>
            <person name="Liebl W."/>
        </authorList>
    </citation>
    <scope>NUCLEOTIDE SEQUENCE [LARGE SCALE GENOMIC DNA]</scope>
    <source>
        <strain evidence="4">ATCC 49972 / DSM 6192 / RI 19.B1</strain>
    </source>
</reference>
<dbReference type="InterPro" id="IPR027417">
    <property type="entry name" value="P-loop_NTPase"/>
</dbReference>
<dbReference type="HOGENOM" id="CLU_821131_0_0_12"/>
<protein>
    <recommendedName>
        <fullName evidence="5">DRTGG domain-containing protein</fullName>
    </recommendedName>
</protein>
<evidence type="ECO:0008006" key="5">
    <source>
        <dbReference type="Google" id="ProtNLM"/>
    </source>
</evidence>
<dbReference type="RefSeq" id="WP_013313729.1">
    <property type="nucleotide sequence ID" value="NC_014484.1"/>
</dbReference>
<dbReference type="KEGG" id="sta:STHERM_c09410"/>
<organism evidence="3 4">
    <name type="scientific">Winmispira thermophila (strain ATCC 49972 / DSM 6192 / RI 19.B1)</name>
    <name type="common">Spirochaeta thermophila</name>
    <dbReference type="NCBI Taxonomy" id="665571"/>
    <lineage>
        <taxon>Bacteria</taxon>
        <taxon>Pseudomonadati</taxon>
        <taxon>Spirochaetota</taxon>
        <taxon>Spirochaetia</taxon>
        <taxon>Winmispirales</taxon>
        <taxon>Winmispiraceae</taxon>
        <taxon>Winmispira</taxon>
    </lineage>
</organism>
<accession>E0RSA1</accession>
<proteinExistence type="predicted"/>
<dbReference type="PaxDb" id="665571-STHERM_c09410"/>
<keyword evidence="1" id="KW-0315">Glutamine amidotransferase</keyword>
<name>E0RSA1_WINT6</name>
<dbReference type="SUPFAM" id="SSF52540">
    <property type="entry name" value="P-loop containing nucleoside triphosphate hydrolases"/>
    <property type="match status" value="1"/>
</dbReference>
<evidence type="ECO:0000256" key="1">
    <source>
        <dbReference type="ARBA" id="ARBA00022962"/>
    </source>
</evidence>
<dbReference type="Proteomes" id="UP000001296">
    <property type="component" value="Chromosome"/>
</dbReference>
<dbReference type="PANTHER" id="PTHR21343:SF8">
    <property type="entry name" value="DRTGG DOMAIN-CONTAINING PROTEIN"/>
    <property type="match status" value="1"/>
</dbReference>
<evidence type="ECO:0000313" key="4">
    <source>
        <dbReference type="Proteomes" id="UP000001296"/>
    </source>
</evidence>
<feature type="compositionally biased region" description="Basic and acidic residues" evidence="2">
    <location>
        <begin position="297"/>
        <end position="308"/>
    </location>
</feature>
<feature type="compositionally biased region" description="Polar residues" evidence="2">
    <location>
        <begin position="321"/>
        <end position="338"/>
    </location>
</feature>
<dbReference type="Gene3D" id="3.40.50.300">
    <property type="entry name" value="P-loop containing nucleotide triphosphate hydrolases"/>
    <property type="match status" value="1"/>
</dbReference>
<dbReference type="PANTHER" id="PTHR21343">
    <property type="entry name" value="DETHIOBIOTIN SYNTHETASE"/>
    <property type="match status" value="1"/>
</dbReference>
<feature type="region of interest" description="Disordered" evidence="2">
    <location>
        <begin position="253"/>
        <end position="338"/>
    </location>
</feature>
<dbReference type="EMBL" id="CP001698">
    <property type="protein sequence ID" value="ADN01888.1"/>
    <property type="molecule type" value="Genomic_DNA"/>
</dbReference>